<evidence type="ECO:0000313" key="4">
    <source>
        <dbReference type="EMBL" id="SDP44430.1"/>
    </source>
</evidence>
<feature type="domain" description="Inosine/uridine-preferring nucleoside hydrolase" evidence="3">
    <location>
        <begin position="50"/>
        <end position="300"/>
    </location>
</feature>
<gene>
    <name evidence="4" type="ORF">SAMN05192558_10964</name>
</gene>
<dbReference type="AlphaFoldDB" id="A0A1H0SRP3"/>
<keyword evidence="1 4" id="KW-0378">Hydrolase</keyword>
<evidence type="ECO:0000313" key="5">
    <source>
        <dbReference type="Proteomes" id="UP000199651"/>
    </source>
</evidence>
<dbReference type="Pfam" id="PF01156">
    <property type="entry name" value="IU_nuc_hydro"/>
    <property type="match status" value="1"/>
</dbReference>
<reference evidence="5" key="1">
    <citation type="submission" date="2016-10" db="EMBL/GenBank/DDBJ databases">
        <authorList>
            <person name="Varghese N."/>
            <person name="Submissions S."/>
        </authorList>
    </citation>
    <scope>NUCLEOTIDE SEQUENCE [LARGE SCALE GENOMIC DNA]</scope>
    <source>
        <strain evidence="5">IBRC-M 10655</strain>
    </source>
</reference>
<name>A0A1H0SRP3_9PSEU</name>
<evidence type="ECO:0000256" key="1">
    <source>
        <dbReference type="ARBA" id="ARBA00022801"/>
    </source>
</evidence>
<accession>A0A1H0SRP3</accession>
<dbReference type="GO" id="GO:0005829">
    <property type="term" value="C:cytosol"/>
    <property type="evidence" value="ECO:0007669"/>
    <property type="project" value="TreeGrafter"/>
</dbReference>
<dbReference type="SUPFAM" id="SSF53590">
    <property type="entry name" value="Nucleoside hydrolase"/>
    <property type="match status" value="1"/>
</dbReference>
<proteinExistence type="predicted"/>
<organism evidence="4 5">
    <name type="scientific">Actinokineospora alba</name>
    <dbReference type="NCBI Taxonomy" id="504798"/>
    <lineage>
        <taxon>Bacteria</taxon>
        <taxon>Bacillati</taxon>
        <taxon>Actinomycetota</taxon>
        <taxon>Actinomycetes</taxon>
        <taxon>Pseudonocardiales</taxon>
        <taxon>Pseudonocardiaceae</taxon>
        <taxon>Actinokineospora</taxon>
    </lineage>
</organism>
<dbReference type="InterPro" id="IPR001910">
    <property type="entry name" value="Inosine/uridine_hydrolase_dom"/>
</dbReference>
<dbReference type="GO" id="GO:0006152">
    <property type="term" value="P:purine nucleoside catabolic process"/>
    <property type="evidence" value="ECO:0007669"/>
    <property type="project" value="TreeGrafter"/>
</dbReference>
<dbReference type="InterPro" id="IPR023186">
    <property type="entry name" value="IUNH"/>
</dbReference>
<dbReference type="PANTHER" id="PTHR12304:SF4">
    <property type="entry name" value="URIDINE NUCLEOSIDASE"/>
    <property type="match status" value="1"/>
</dbReference>
<dbReference type="GO" id="GO:0008477">
    <property type="term" value="F:purine nucleosidase activity"/>
    <property type="evidence" value="ECO:0007669"/>
    <property type="project" value="TreeGrafter"/>
</dbReference>
<keyword evidence="2" id="KW-0326">Glycosidase</keyword>
<dbReference type="Proteomes" id="UP000199651">
    <property type="component" value="Unassembled WGS sequence"/>
</dbReference>
<dbReference type="EMBL" id="FNJB01000009">
    <property type="protein sequence ID" value="SDP44430.1"/>
    <property type="molecule type" value="Genomic_DNA"/>
</dbReference>
<dbReference type="STRING" id="504798.SAMN05421871_11482"/>
<dbReference type="Gene3D" id="3.90.245.10">
    <property type="entry name" value="Ribonucleoside hydrolase-like"/>
    <property type="match status" value="1"/>
</dbReference>
<protein>
    <submittedName>
        <fullName evidence="4">Inosine-uridine nucleoside N-ribohydrolase</fullName>
    </submittedName>
</protein>
<sequence>MVPNDELDQGLSGAELNREREDLVALAERFGLPQTVSGGPFPPSQAGEPLIVDTDAGGDPDDAIAIVLAAQEPTLALVTTVDELGGRRAGFVRLLLDLLGRKEVPVVAGADLGNTRLDCIAGLVPESATAQPGGVADAVARVCAGSDGLVRWVGIGPATNLAEVLTARPDLAERLVVTQKGGAVNYRDPERAEHNFRMDPVAAATLVGTARIPKLVLSDTTFTPEIEIRRGSTLHRRLSRSDALPWAKLVAAHLDQWFEHFHPSTIQHDALTLAAALQLPFVGLARERVLVDAAGRLTVNPTGHLVRLSVTADYPAFLGWLDRGLEAVGTPGGSR</sequence>
<evidence type="ECO:0000256" key="2">
    <source>
        <dbReference type="ARBA" id="ARBA00023295"/>
    </source>
</evidence>
<evidence type="ECO:0000259" key="3">
    <source>
        <dbReference type="Pfam" id="PF01156"/>
    </source>
</evidence>
<dbReference type="PANTHER" id="PTHR12304">
    <property type="entry name" value="INOSINE-URIDINE PREFERRING NUCLEOSIDE HYDROLASE"/>
    <property type="match status" value="1"/>
</dbReference>
<keyword evidence="5" id="KW-1185">Reference proteome</keyword>
<dbReference type="InterPro" id="IPR036452">
    <property type="entry name" value="Ribo_hydro-like"/>
</dbReference>